<sequence>MPITVTLTSQRQVDGLTEAAKRSFSTPEEFALKLLEKQGKNFADLFKIGVITSAAFIARFTPAEYAGILAAAENDPTVAGLLETLLSEPVVNFDDERLIPGLQVLVDSQLIDASRLPELMSFEHPAPYEHPVEELPQG</sequence>
<dbReference type="EMBL" id="MG450654">
    <property type="protein sequence ID" value="ATW62774.1"/>
    <property type="molecule type" value="Genomic_DNA"/>
</dbReference>
<accession>A0A3G1L3K8</accession>
<gene>
    <name evidence="1" type="ORF">SCBWM1_gp90</name>
</gene>
<organism evidence="1 2">
    <name type="scientific">Synechococcus phage S-CBWM1</name>
    <dbReference type="NCBI Taxonomy" id="2053653"/>
    <lineage>
        <taxon>Viruses</taxon>
        <taxon>Duplodnaviria</taxon>
        <taxon>Heunggongvirae</taxon>
        <taxon>Uroviricota</taxon>
        <taxon>Caudoviricetes</taxon>
        <taxon>Aokuangvirus</taxon>
        <taxon>Aokuangvirus SCBWM1</taxon>
    </lineage>
</organism>
<keyword evidence="2" id="KW-1185">Reference proteome</keyword>
<proteinExistence type="predicted"/>
<reference evidence="1 2" key="1">
    <citation type="journal article" date="2018" name="Environ. Microbiol.">
        <title>Novel phage-host interactions and evolution as revealed by a cyanomyovirus isolated from an estuarine environment.</title>
        <authorList>
            <person name="Xu Y."/>
            <person name="Zhang R."/>
            <person name="Wang N."/>
            <person name="Cai L."/>
            <person name="Tong Y."/>
            <person name="Sun Q."/>
            <person name="Chen F."/>
            <person name="Jiao N."/>
        </authorList>
    </citation>
    <scope>NUCLEOTIDE SEQUENCE [LARGE SCALE GENOMIC DNA]</scope>
</reference>
<evidence type="ECO:0000313" key="2">
    <source>
        <dbReference type="Proteomes" id="UP000274731"/>
    </source>
</evidence>
<protein>
    <submittedName>
        <fullName evidence="1">Uncharacterized protein</fullName>
    </submittedName>
</protein>
<evidence type="ECO:0000313" key="1">
    <source>
        <dbReference type="EMBL" id="ATW62774.1"/>
    </source>
</evidence>
<name>A0A3G1L3K8_9CAUD</name>
<dbReference type="Proteomes" id="UP000274731">
    <property type="component" value="Segment"/>
</dbReference>